<reference evidence="2" key="1">
    <citation type="journal article" date="2015" name="MBio">
        <title>Genome-Resolved Metagenomic Analysis Reveals Roles for Candidate Phyla and Other Microbial Community Members in Biogeochemical Transformations in Oil Reservoirs.</title>
        <authorList>
            <person name="Hu P."/>
            <person name="Tom L."/>
            <person name="Singh A."/>
            <person name="Thomas B.C."/>
            <person name="Baker B.J."/>
            <person name="Piceno Y.M."/>
            <person name="Andersen G.L."/>
            <person name="Banfield J.F."/>
        </authorList>
    </citation>
    <scope>NUCLEOTIDE SEQUENCE [LARGE SCALE GENOMIC DNA]</scope>
</reference>
<name>A0A117M1D9_9BACT</name>
<gene>
    <name evidence="1" type="ORF">XD94_1509</name>
</gene>
<dbReference type="EMBL" id="LGGP01000303">
    <property type="protein sequence ID" value="KUK79060.1"/>
    <property type="molecule type" value="Genomic_DNA"/>
</dbReference>
<dbReference type="AlphaFoldDB" id="A0A117M1D9"/>
<proteinExistence type="predicted"/>
<dbReference type="PATRIC" id="fig|1184387.3.peg.1993"/>
<evidence type="ECO:0000313" key="1">
    <source>
        <dbReference type="EMBL" id="KUK79060.1"/>
    </source>
</evidence>
<sequence length="109" mass="11587">MIGTWKTSVTKVEGGSVTPIDLVGTSQEGADFSGTAVRPLSTYTGTIEGEVTRFGKIVMEVIFCSYKDGVVFTLNMSGTVSGENMSGAASELLNGYPVDSDYTWLSVRE</sequence>
<protein>
    <submittedName>
        <fullName evidence="1">Uncharacterized protein</fullName>
    </submittedName>
</protein>
<evidence type="ECO:0000313" key="2">
    <source>
        <dbReference type="Proteomes" id="UP000054092"/>
    </source>
</evidence>
<accession>A0A117M1D9</accession>
<dbReference type="Proteomes" id="UP000054092">
    <property type="component" value="Unassembled WGS sequence"/>
</dbReference>
<organism evidence="1 2">
    <name type="scientific">Mesotoga prima</name>
    <dbReference type="NCBI Taxonomy" id="1184387"/>
    <lineage>
        <taxon>Bacteria</taxon>
        <taxon>Thermotogati</taxon>
        <taxon>Thermotogota</taxon>
        <taxon>Thermotogae</taxon>
        <taxon>Kosmotogales</taxon>
        <taxon>Kosmotogaceae</taxon>
        <taxon>Mesotoga</taxon>
    </lineage>
</organism>
<comment type="caution">
    <text evidence="1">The sequence shown here is derived from an EMBL/GenBank/DDBJ whole genome shotgun (WGS) entry which is preliminary data.</text>
</comment>